<organism evidence="1 2">
    <name type="scientific">Streptomyces botrytidirepellens</name>
    <dbReference type="NCBI Taxonomy" id="2486417"/>
    <lineage>
        <taxon>Bacteria</taxon>
        <taxon>Bacillati</taxon>
        <taxon>Actinomycetota</taxon>
        <taxon>Actinomycetes</taxon>
        <taxon>Kitasatosporales</taxon>
        <taxon>Streptomycetaceae</taxon>
        <taxon>Streptomyces</taxon>
    </lineage>
</organism>
<reference evidence="1 2" key="1">
    <citation type="submission" date="2018-11" db="EMBL/GenBank/DDBJ databases">
        <title>The Potential of Streptomyces as Biocontrol Agents against the Tomato grey mould, Botrytis cinerea (Gray mold) Frontiers in Microbiology.</title>
        <authorList>
            <person name="Li D."/>
        </authorList>
    </citation>
    <scope>NUCLEOTIDE SEQUENCE [LARGE SCALE GENOMIC DNA]</scope>
    <source>
        <strain evidence="1 2">NEAU-LD23</strain>
    </source>
</reference>
<name>A0A3M8WVT4_9ACTN</name>
<dbReference type="Proteomes" id="UP000275401">
    <property type="component" value="Unassembled WGS sequence"/>
</dbReference>
<proteinExistence type="predicted"/>
<dbReference type="AlphaFoldDB" id="A0A3M8WVT4"/>
<comment type="caution">
    <text evidence="1">The sequence shown here is derived from an EMBL/GenBank/DDBJ whole genome shotgun (WGS) entry which is preliminary data.</text>
</comment>
<gene>
    <name evidence="1" type="ORF">EEJ42_07415</name>
</gene>
<dbReference type="EMBL" id="RIBZ01000094">
    <property type="protein sequence ID" value="RNG33524.1"/>
    <property type="molecule type" value="Genomic_DNA"/>
</dbReference>
<keyword evidence="2" id="KW-1185">Reference proteome</keyword>
<sequence length="247" mass="26007">MCGALPSGRVGFVVVAVPGCCLRPAPAGAGKVRACPAQYHTVDRAVLGAWVDERSVQQYRPEQAGGLGHVLVRFGFDGLVQLVRFETELLADHAAVGQQALPVEGGILAAVFGVGGCQGGLTPLQCRLRLRGGRLRQQFRHLVVDPQIRGCRGIQLGAQRVPRRVALVGAAQRVQLLGDADPGAAGLLSATLQGAMEQRERLCVVARLRPFPSGVDQGAEDVRVSVVVACPTEVPVMKATLVAAPRH</sequence>
<evidence type="ECO:0000313" key="1">
    <source>
        <dbReference type="EMBL" id="RNG33524.1"/>
    </source>
</evidence>
<protein>
    <submittedName>
        <fullName evidence="1">Uncharacterized protein</fullName>
    </submittedName>
</protein>
<accession>A0A3M8WVT4</accession>
<evidence type="ECO:0000313" key="2">
    <source>
        <dbReference type="Proteomes" id="UP000275401"/>
    </source>
</evidence>